<reference evidence="2" key="4">
    <citation type="submission" date="2025-08" db="UniProtKB">
        <authorList>
            <consortium name="Ensembl"/>
        </authorList>
    </citation>
    <scope>IDENTIFICATION</scope>
</reference>
<reference evidence="2 3" key="3">
    <citation type="journal article" date="2005" name="Nature">
        <title>Generation and annotation of the DNA sequences of human chromosomes 2 and 4.</title>
        <authorList>
            <person name="Hillier L.W."/>
            <person name="Graves T.A."/>
            <person name="Fulton R.S."/>
            <person name="Fulton L.A."/>
            <person name="Pepin K.H."/>
            <person name="Minx P."/>
            <person name="Wagner-McPherson C."/>
            <person name="Layman D."/>
            <person name="Wylie K."/>
            <person name="Sekhon M."/>
            <person name="Becker M.C."/>
            <person name="Fewell G.A."/>
            <person name="Delehaunty K.D."/>
            <person name="Miner T.L."/>
            <person name="Nash W.E."/>
            <person name="Kremitzki C."/>
            <person name="Oddy L."/>
            <person name="Du H."/>
            <person name="Sun H."/>
            <person name="Bradshaw-Cordum H."/>
            <person name="Ali J."/>
            <person name="Carter J."/>
            <person name="Cordes M."/>
            <person name="Harris A."/>
            <person name="Isak A."/>
            <person name="van Brunt A."/>
            <person name="Nguyen C."/>
            <person name="Du F."/>
            <person name="Courtney L."/>
            <person name="Kalicki J."/>
            <person name="Ozersky P."/>
            <person name="Abbott S."/>
            <person name="Armstrong J."/>
            <person name="Belter E.A."/>
            <person name="Caruso L."/>
            <person name="Cedroni M."/>
            <person name="Cotton M."/>
            <person name="Davidson T."/>
            <person name="Desai A."/>
            <person name="Elliott G."/>
            <person name="Erb T."/>
            <person name="Fronick C."/>
            <person name="Gaige T."/>
            <person name="Haakenson W."/>
            <person name="Haglund K."/>
            <person name="Holmes A."/>
            <person name="Harkins R."/>
            <person name="Kim K."/>
            <person name="Kruchowski S.S."/>
            <person name="Strong C.M."/>
            <person name="Grewal N."/>
            <person name="Goyea E."/>
            <person name="Hou S."/>
            <person name="Levy A."/>
            <person name="Martinka S."/>
            <person name="Mead K."/>
            <person name="McLellan M.D."/>
            <person name="Meyer R."/>
            <person name="Randall-Maher J."/>
            <person name="Tomlinson C."/>
            <person name="Dauphin-Kohlberg S."/>
            <person name="Kozlowicz-Reilly A."/>
            <person name="Shah N."/>
            <person name="Swearengen-Shahid S."/>
            <person name="Snider J."/>
            <person name="Strong J.T."/>
            <person name="Thompson J."/>
            <person name="Yoakum M."/>
            <person name="Leonard S."/>
            <person name="Pearman C."/>
            <person name="Trani L."/>
            <person name="Radionenko M."/>
            <person name="Waligorski J.E."/>
            <person name="Wang C."/>
            <person name="Rock S.M."/>
            <person name="Tin-Wollam A.M."/>
            <person name="Maupin R."/>
            <person name="Latreille P."/>
            <person name="Wendl M.C."/>
            <person name="Yang S.P."/>
            <person name="Pohl C."/>
            <person name="Wallis J.W."/>
            <person name="Spieth J."/>
            <person name="Bieri T.A."/>
            <person name="Berkowicz N."/>
            <person name="Nelson J.O."/>
            <person name="Osborne J."/>
            <person name="Ding L."/>
            <person name="Meyer R."/>
            <person name="Sabo A."/>
            <person name="Shotland Y."/>
            <person name="Sinha P."/>
            <person name="Wohldmann P.E."/>
            <person name="Cook L.L."/>
            <person name="Hickenbotham M.T."/>
            <person name="Eldred J."/>
            <person name="Williams D."/>
            <person name="Jones T.A."/>
            <person name="She X."/>
            <person name="Ciccarelli F.D."/>
            <person name="Izaurralde E."/>
            <person name="Taylor J."/>
            <person name="Schmutz J."/>
            <person name="Myers R.M."/>
            <person name="Cox D.R."/>
            <person name="Huang X."/>
            <person name="McPherson J.D."/>
            <person name="Mardis E.R."/>
            <person name="Clifton S.W."/>
            <person name="Warren W.C."/>
            <person name="Chinwalla A.T."/>
            <person name="Eddy S.R."/>
            <person name="Marra M.A."/>
            <person name="Ovcharenko I."/>
            <person name="Furey T.S."/>
            <person name="Miller W."/>
            <person name="Eichler E.E."/>
            <person name="Bork P."/>
            <person name="Suyama M."/>
            <person name="Torrents D."/>
            <person name="Waterston R.H."/>
            <person name="Wilson R.K."/>
        </authorList>
    </citation>
    <scope>NUCLEOTIDE SEQUENCE [LARGE SCALE GENOMIC DNA]</scope>
</reference>
<dbReference type="OpenTargets" id="ENSG00000143971"/>
<evidence type="ECO:0000313" key="2">
    <source>
        <dbReference type="Ensembl" id="ENSP00000495585.1"/>
    </source>
</evidence>
<evidence type="ECO:0000256" key="1">
    <source>
        <dbReference type="SAM" id="MobiDB-lite"/>
    </source>
</evidence>
<accession>A0A2R8Y6Y8</accession>
<feature type="region of interest" description="Disordered" evidence="1">
    <location>
        <begin position="1"/>
        <end position="82"/>
    </location>
</feature>
<evidence type="ECO:0007829" key="5">
    <source>
        <dbReference type="ProteomicsDB" id="A0A2R8Y6Y8"/>
    </source>
</evidence>
<dbReference type="EMBL" id="AC023668">
    <property type="status" value="NOT_ANNOTATED_CDS"/>
    <property type="molecule type" value="Genomic_DNA"/>
</dbReference>
<gene>
    <name evidence="2" type="primary">ETAA1</name>
</gene>
<name>A0A2R8Y6Y8_HUMAN</name>
<dbReference type="GeneTree" id="ENSGT00390000009597"/>
<proteinExistence type="evidence at protein level"/>
<reference evidence="2 3" key="2">
    <citation type="journal article" date="2004" name="Nature">
        <title>Finishing the euchromatic sequence of the human genome.</title>
        <authorList>
            <consortium name="International Human Genome Sequencing Consortium"/>
        </authorList>
    </citation>
    <scope>NUCLEOTIDE SEQUENCE [LARGE SCALE GENOMIC DNA]</scope>
</reference>
<dbReference type="Ensembl" id="ENST00000462772.2">
    <property type="protein sequence ID" value="ENSP00000495585.1"/>
    <property type="gene ID" value="ENSG00000143971.10"/>
</dbReference>
<evidence type="ECO:0000313" key="3">
    <source>
        <dbReference type="Proteomes" id="UP000005640"/>
    </source>
</evidence>
<dbReference type="MassIVE" id="A0A2R8Y6Y8"/>
<dbReference type="VEuPathDB" id="HostDB:ENSG00000143971"/>
<dbReference type="OrthoDB" id="9378993at2759"/>
<dbReference type="AlphaFoldDB" id="A0A2R8Y6Y8"/>
<reference evidence="2" key="5">
    <citation type="submission" date="2025-09" db="UniProtKB">
        <authorList>
            <consortium name="Ensembl"/>
        </authorList>
    </citation>
    <scope>IDENTIFICATION</scope>
</reference>
<reference evidence="2 3" key="1">
    <citation type="journal article" date="2001" name="Nature">
        <title>Initial sequencing and analysis of the human genome.</title>
        <authorList>
            <consortium name="International Human Genome Sequencing Consortium"/>
            <person name="Lander E.S."/>
            <person name="Linton L.M."/>
            <person name="Birren B."/>
            <person name="Nusbaum C."/>
            <person name="Zody M.C."/>
            <person name="Baldwin J."/>
            <person name="Devon K."/>
            <person name="Dewar K."/>
            <person name="Doyle M."/>
            <person name="FitzHugh W."/>
            <person name="Funke R."/>
            <person name="Gage D."/>
            <person name="Harris K."/>
            <person name="Heaford A."/>
            <person name="Howland J."/>
            <person name="Kann L."/>
            <person name="Lehoczky J."/>
            <person name="LeVine R."/>
            <person name="McEwan P."/>
            <person name="McKernan K."/>
            <person name="Meldrim J."/>
            <person name="Mesirov J.P."/>
            <person name="Miranda C."/>
            <person name="Morris W."/>
            <person name="Naylor J."/>
            <person name="Raymond C."/>
            <person name="Rosetti M."/>
            <person name="Santos R."/>
            <person name="Sheridan A."/>
            <person name="Sougnez C."/>
            <person name="Stange-Thomann N."/>
            <person name="Stojanovic N."/>
            <person name="Subramanian A."/>
            <person name="Wyman D."/>
            <person name="Rogers J."/>
            <person name="Sulston J."/>
            <person name="Ainscough R."/>
            <person name="Beck S."/>
            <person name="Bentley D."/>
            <person name="Burton J."/>
            <person name="Clee C."/>
            <person name="Carter N."/>
            <person name="Coulson A."/>
            <person name="Deadman R."/>
            <person name="Deloukas P."/>
            <person name="Dunham A."/>
            <person name="Dunham I."/>
            <person name="Durbin R."/>
            <person name="French L."/>
            <person name="Grafham D."/>
            <person name="Gregory S."/>
            <person name="Hubbard T."/>
            <person name="Humphray S."/>
            <person name="Hunt A."/>
            <person name="Jones M."/>
            <person name="Lloyd C."/>
            <person name="McMurray A."/>
            <person name="Matthews L."/>
            <person name="Mercer S."/>
            <person name="Milne S."/>
            <person name="Mullikin J.C."/>
            <person name="Mungall A."/>
            <person name="Plumb R."/>
            <person name="Ross M."/>
            <person name="Shownkeen R."/>
            <person name="Sims S."/>
            <person name="Waterston R.H."/>
            <person name="Wilson R.K."/>
            <person name="Hillier L.W."/>
            <person name="McPherson J.D."/>
            <person name="Marra M.A."/>
            <person name="Mardis E.R."/>
            <person name="Fulton L.A."/>
            <person name="Chinwalla A.T."/>
            <person name="Pepin K.H."/>
            <person name="Gish W.R."/>
            <person name="Chissoe S.L."/>
            <person name="Wendl M.C."/>
            <person name="Delehaunty K.D."/>
            <person name="Miner T.L."/>
            <person name="Delehaunty A."/>
            <person name="Kramer J.B."/>
            <person name="Cook L.L."/>
            <person name="Fulton R.S."/>
            <person name="Johnson D.L."/>
            <person name="Minx P.J."/>
            <person name="Clifton S.W."/>
            <person name="Hawkins T."/>
            <person name="Branscomb E."/>
            <person name="Predki P."/>
            <person name="Richardson P."/>
            <person name="Wenning S."/>
            <person name="Slezak T."/>
            <person name="Doggett N."/>
            <person name="Cheng J.F."/>
            <person name="Olsen A."/>
            <person name="Lucas S."/>
            <person name="Elkin C."/>
            <person name="Uberbacher E."/>
            <person name="Frazier M."/>
            <person name="Gibbs R.A."/>
            <person name="Muzny D.M."/>
            <person name="Scherer S.E."/>
            <person name="Bouck J.B."/>
            <person name="Sodergren E.J."/>
            <person name="Worley K.C."/>
            <person name="Rives C.M."/>
            <person name="Gorrell J.H."/>
            <person name="Metzker M.L."/>
            <person name="Naylor S.L."/>
            <person name="Kucherlapati R.S."/>
            <person name="Nelson D.L."/>
            <person name="Weinstock G.M."/>
            <person name="Sakaki Y."/>
            <person name="Fujiyama A."/>
            <person name="Hattori M."/>
            <person name="Yada T."/>
            <person name="Toyoda A."/>
            <person name="Itoh T."/>
            <person name="Kawagoe C."/>
            <person name="Watanabe H."/>
            <person name="Totoki Y."/>
            <person name="Taylor T."/>
            <person name="Weissenbach J."/>
            <person name="Heilig R."/>
            <person name="Saurin W."/>
            <person name="Artiguenave F."/>
            <person name="Brottier P."/>
            <person name="Bruls T."/>
            <person name="Pelletier E."/>
            <person name="Robert C."/>
            <person name="Wincker P."/>
            <person name="Smith D.R."/>
            <person name="Doucette-Stamm L."/>
            <person name="Rubenfield M."/>
            <person name="Weinstock K."/>
            <person name="Lee H.M."/>
            <person name="Dubois J."/>
            <person name="Rosenthal A."/>
            <person name="Platzer M."/>
            <person name="Nyakatura G."/>
            <person name="Taudien S."/>
            <person name="Rump A."/>
            <person name="Yang H."/>
            <person name="Yu J."/>
            <person name="Wang J."/>
            <person name="Huang G."/>
            <person name="Gu J."/>
            <person name="Hood L."/>
            <person name="Rowen L."/>
            <person name="Madan A."/>
            <person name="Qin S."/>
            <person name="Davis R.W."/>
            <person name="Federspiel N.A."/>
            <person name="Abola A.P."/>
            <person name="Proctor M.J."/>
            <person name="Myers R.M."/>
            <person name="Schmutz J."/>
            <person name="Dickson M."/>
            <person name="Grimwood J."/>
            <person name="Cox D.R."/>
            <person name="Olson M.V."/>
            <person name="Kaul R."/>
            <person name="Raymond C."/>
            <person name="Shimizu N."/>
            <person name="Kawasaki K."/>
            <person name="Minoshima S."/>
            <person name="Evans G.A."/>
            <person name="Athanasiou M."/>
            <person name="Schultz R."/>
            <person name="Roe B.A."/>
            <person name="Chen F."/>
            <person name="Pan H."/>
            <person name="Ramser J."/>
            <person name="Lehrach H."/>
            <person name="Reinhardt R."/>
            <person name="McCombie W.R."/>
            <person name="de la Bastide M."/>
            <person name="Dedhia N."/>
            <person name="Blocker H."/>
            <person name="Hornischer K."/>
            <person name="Nordsiek G."/>
            <person name="Agarwala R."/>
            <person name="Aravind L."/>
            <person name="Bailey J.A."/>
            <person name="Bateman A."/>
            <person name="Batzoglou S."/>
            <person name="Birney E."/>
            <person name="Bork P."/>
            <person name="Brown D.G."/>
            <person name="Burge C.B."/>
            <person name="Cerutti L."/>
            <person name="Chen H.C."/>
            <person name="Church D."/>
            <person name="Clamp M."/>
            <person name="Copley R.R."/>
            <person name="Doerks T."/>
            <person name="Eddy S.R."/>
            <person name="Eichler E.E."/>
            <person name="Furey T.S."/>
            <person name="Galagan J."/>
            <person name="Gilbert J.G."/>
            <person name="Harmon C."/>
            <person name="Hayashizaki Y."/>
            <person name="Haussler D."/>
            <person name="Hermjakob H."/>
            <person name="Hokamp K."/>
            <person name="Jang W."/>
            <person name="Johnson L.S."/>
            <person name="Jones T.A."/>
            <person name="Kasif S."/>
            <person name="Kaspryzk A."/>
            <person name="Kennedy S."/>
            <person name="Kent W.J."/>
            <person name="Kitts P."/>
            <person name="Koonin E.V."/>
            <person name="Korf I."/>
            <person name="Kulp D."/>
            <person name="Lancet D."/>
            <person name="Lowe T.M."/>
            <person name="McLysaght A."/>
            <person name="Mikkelsen T."/>
            <person name="Moran J.V."/>
            <person name="Mulder N."/>
            <person name="Pollara V.J."/>
            <person name="Ponting C.P."/>
            <person name="Schuler G."/>
            <person name="Schultz J."/>
            <person name="Slater G."/>
            <person name="Smit A.F."/>
            <person name="Stupka E."/>
            <person name="Szustakowski J."/>
            <person name="Thierry-Mieg D."/>
            <person name="Thierry-Mieg J."/>
            <person name="Wagner L."/>
            <person name="Wallis J."/>
            <person name="Wheeler R."/>
            <person name="Williams A."/>
            <person name="Wolf Y.I."/>
            <person name="Wolfe K.H."/>
            <person name="Yang S.P."/>
            <person name="Yeh R.F."/>
            <person name="Collins F."/>
            <person name="Guyer M.S."/>
            <person name="Peterson J."/>
            <person name="Felsenfeld A."/>
            <person name="Wetterstrand K.A."/>
            <person name="Patrinos A."/>
            <person name="Morgan M.J."/>
            <person name="de Jong P."/>
            <person name="Catanese J.J."/>
            <person name="Osoegawa K."/>
            <person name="Shizuya H."/>
            <person name="Choi S."/>
            <person name="Chen Y.J."/>
        </authorList>
    </citation>
    <scope>NUCLEOTIDE SEQUENCE [LARGE SCALE GENOMIC DNA]</scope>
</reference>
<dbReference type="ExpressionAtlas" id="A0A2R8Y6Y8">
    <property type="expression patterns" value="baseline and differential"/>
</dbReference>
<protein>
    <submittedName>
        <fullName evidence="2">ETAA1 activator of ATR kinase</fullName>
    </submittedName>
</protein>
<keyword evidence="3" id="KW-1185">Reference proteome</keyword>
<dbReference type="Ensembl" id="ENST00000462772.2">
    <property type="protein sequence ID" value="ENSP00000495585.1"/>
    <property type="gene ID" value="ENSG00000143971.9"/>
</dbReference>
<dbReference type="Proteomes" id="UP000005640">
    <property type="component" value="Chromosome 2"/>
</dbReference>
<organism evidence="2 3">
    <name type="scientific">Homo sapiens</name>
    <name type="common">Human</name>
    <dbReference type="NCBI Taxonomy" id="9606"/>
    <lineage>
        <taxon>Eukaryota</taxon>
        <taxon>Metazoa</taxon>
        <taxon>Chordata</taxon>
        <taxon>Craniata</taxon>
        <taxon>Vertebrata</taxon>
        <taxon>Euteleostomi</taxon>
        <taxon>Mammalia</taxon>
        <taxon>Eutheria</taxon>
        <taxon>Euarchontoglires</taxon>
        <taxon>Primates</taxon>
        <taxon>Haplorrhini</taxon>
        <taxon>Catarrhini</taxon>
        <taxon>Hominidae</taxon>
        <taxon>Homo</taxon>
    </lineage>
</organism>
<dbReference type="HGNC" id="HGNC:24648">
    <property type="gene designation" value="ETAA1"/>
</dbReference>
<dbReference type="ChiTaRS" id="ETAA1">
    <property type="organism name" value="human"/>
</dbReference>
<sequence>MSRRRKHDDSPSPKKTPHKTVAAEECGSVVEPGRRRLRSARGSWPCGAREGPPGPVRQREQPPTAALCSKSNPEGMKHQRER</sequence>
<dbReference type="Bgee" id="ENSG00000143971">
    <property type="expression patterns" value="Expressed in secondary oocyte and 146 other cell types or tissues"/>
</dbReference>
<evidence type="ECO:0007829" key="4">
    <source>
        <dbReference type="PeptideAtlas" id="A0A2R8Y6Y8"/>
    </source>
</evidence>
<keyword evidence="4 5" id="KW-1267">Proteomics identification</keyword>